<dbReference type="InterPro" id="IPR026960">
    <property type="entry name" value="RVT-Znf"/>
</dbReference>
<dbReference type="Gene3D" id="3.60.10.10">
    <property type="entry name" value="Endonuclease/exonuclease/phosphatase"/>
    <property type="match status" value="1"/>
</dbReference>
<evidence type="ECO:0000313" key="2">
    <source>
        <dbReference type="EnsemblPlants" id="cds.evm.model.03.1295"/>
    </source>
</evidence>
<evidence type="ECO:0000313" key="3">
    <source>
        <dbReference type="Proteomes" id="UP000596661"/>
    </source>
</evidence>
<reference evidence="2" key="2">
    <citation type="submission" date="2021-03" db="UniProtKB">
        <authorList>
            <consortium name="EnsemblPlants"/>
        </authorList>
    </citation>
    <scope>IDENTIFICATION</scope>
</reference>
<dbReference type="Pfam" id="PF00078">
    <property type="entry name" value="RVT_1"/>
    <property type="match status" value="1"/>
</dbReference>
<dbReference type="InterPro" id="IPR000477">
    <property type="entry name" value="RT_dom"/>
</dbReference>
<evidence type="ECO:0000259" key="1">
    <source>
        <dbReference type="PROSITE" id="PS50878"/>
    </source>
</evidence>
<dbReference type="PROSITE" id="PS50878">
    <property type="entry name" value="RT_POL"/>
    <property type="match status" value="1"/>
</dbReference>
<dbReference type="Pfam" id="PF13966">
    <property type="entry name" value="zf-RVT"/>
    <property type="match status" value="1"/>
</dbReference>
<reference evidence="2" key="1">
    <citation type="submission" date="2018-11" db="EMBL/GenBank/DDBJ databases">
        <authorList>
            <person name="Grassa J C."/>
        </authorList>
    </citation>
    <scope>NUCLEOTIDE SEQUENCE [LARGE SCALE GENOMIC DNA]</scope>
</reference>
<dbReference type="EMBL" id="UZAU01000291">
    <property type="status" value="NOT_ANNOTATED_CDS"/>
    <property type="molecule type" value="Genomic_DNA"/>
</dbReference>
<dbReference type="PANTHER" id="PTHR33116">
    <property type="entry name" value="REVERSE TRANSCRIPTASE ZINC-BINDING DOMAIN-CONTAINING PROTEIN-RELATED-RELATED"/>
    <property type="match status" value="1"/>
</dbReference>
<name>A0A803P4Q1_CANSA</name>
<dbReference type="Proteomes" id="UP000596661">
    <property type="component" value="Chromosome 3"/>
</dbReference>
<dbReference type="InterPro" id="IPR036691">
    <property type="entry name" value="Endo/exonu/phosph_ase_sf"/>
</dbReference>
<dbReference type="SUPFAM" id="SSF56672">
    <property type="entry name" value="DNA/RNA polymerases"/>
    <property type="match status" value="1"/>
</dbReference>
<proteinExistence type="predicted"/>
<organism evidence="2 3">
    <name type="scientific">Cannabis sativa</name>
    <name type="common">Hemp</name>
    <name type="synonym">Marijuana</name>
    <dbReference type="NCBI Taxonomy" id="3483"/>
    <lineage>
        <taxon>Eukaryota</taxon>
        <taxon>Viridiplantae</taxon>
        <taxon>Streptophyta</taxon>
        <taxon>Embryophyta</taxon>
        <taxon>Tracheophyta</taxon>
        <taxon>Spermatophyta</taxon>
        <taxon>Magnoliopsida</taxon>
        <taxon>eudicotyledons</taxon>
        <taxon>Gunneridae</taxon>
        <taxon>Pentapetalae</taxon>
        <taxon>rosids</taxon>
        <taxon>fabids</taxon>
        <taxon>Rosales</taxon>
        <taxon>Cannabaceae</taxon>
        <taxon>Cannabis</taxon>
    </lineage>
</organism>
<dbReference type="InterPro" id="IPR043502">
    <property type="entry name" value="DNA/RNA_pol_sf"/>
</dbReference>
<dbReference type="AlphaFoldDB" id="A0A803P4Q1"/>
<protein>
    <recommendedName>
        <fullName evidence="1">Reverse transcriptase domain-containing protein</fullName>
    </recommendedName>
</protein>
<feature type="domain" description="Reverse transcriptase" evidence="1">
    <location>
        <begin position="512"/>
        <end position="826"/>
    </location>
</feature>
<dbReference type="EnsemblPlants" id="evm.model.03.1295">
    <property type="protein sequence ID" value="cds.evm.model.03.1295"/>
    <property type="gene ID" value="evm.TU.03.1295"/>
</dbReference>
<keyword evidence="3" id="KW-1185">Reference proteome</keyword>
<sequence length="1185" mass="136413">MRISLQSKRLKIAHRLKCSMIPAQIWRLVKTVAVWIRLNGPGLQYWGKNCLSALVSTIGKPVMIDKVTQNRSMVKFARVLVDMDISDEPPKLIEFLNERKQLVEQQVEYEWLPSKCGVCGMLGHIVSNCNKDKRVAWKKRVNGEKKAVSDEVEDDVQTRQGSKLVTAVVEVQEGKGDQIDKAQKGDEEKTKAAGVAMMPRMGKENDWITLKRTGGKPSFVIQSKEQEANLRNGYDVLQMDGAWNVRGMNKKEKQHAILEVWRENKIGVAALFETKIKHEKNKYVTVSILAESQQMVHCRIKVCGKNKAFFATVVDGSNSLVERKELWKQLADVGIVSDPWIILGDFNSAFSYQDRIGGKLHNGYKETVLAKWNTNQGSLSDIVKNLLRVTHALKKFNKDVVGDIVVDYNLAKHEFYKAQEALAFQPSDRRLQEEEKCCPNNLLQLQPSYFSHLKQQSKITWIQCNDENSSYFHASMRKRRIENRITTFTIGDKVEDDYPKVIDHFVTHFKSFMGRRSTATSEIDPDSLVYGNKLSLEQQIRLIAPFLKSDVKRALFGIHSLKSPGLDGFGSEFFKHLWPEIGDDITRAVLGFFQTGWLPSDLNEMVISLIPKGAFIKNRLLAHNILIFQDLLKGYTRKNISARCIMKIDLSKVYDTVDWHFIESLLKQLCFPSKFIQWIMVCLKGTRYNLLFNGKIQGSFKGEKGLWQGDPMSRLLFVLVMDYLTRLLAHASTKKGFGFHPLCKQSNLINLCFADDLLIFCRGNIKAVKVVSIAFRSFCEATGLAANNSKSHIYFGGVKEIDKKKILEEVQMEEGSFPLKYLGVKLRPTKWKAPDCGIILDKLNKNLNCWASINLSFAGRAQLIHSVLLGIRNFWMSLFILPQKVTAAIDKSCRDFLWGIKGNRSKLHLSSWEKVCLPKNLEGLGFREGRKWNEALIAKFLWAVSSKQHNLWVRWIHAIYMKDNNLWTMPIKNDTSWYFEKLLRLRHRTNEQSLQQAVKKGKFRAKLFYSNLRTVPRVDYARNVWHRLIMPKHRFIYWQVCNNHLLTRDNLRKLMSIDSSLCPVCESEIETHNHLFVDCLYTKRLAAATNSWFGNFQWPKDISELQKGTPKAAFNLRNQLQNAVLAAVLYFVWWNRNHCVFESKCMAVGSVSLMIKQIIKYRILCFTDRSNNKAGHYVRTTTESW</sequence>
<dbReference type="SUPFAM" id="SSF56219">
    <property type="entry name" value="DNase I-like"/>
    <property type="match status" value="1"/>
</dbReference>
<accession>A0A803P4Q1</accession>
<dbReference type="Gramene" id="evm.model.03.1295">
    <property type="protein sequence ID" value="cds.evm.model.03.1295"/>
    <property type="gene ID" value="evm.TU.03.1295"/>
</dbReference>
<dbReference type="PANTHER" id="PTHR33116:SF84">
    <property type="entry name" value="RNA-DIRECTED DNA POLYMERASE"/>
    <property type="match status" value="1"/>
</dbReference>